<reference evidence="3" key="1">
    <citation type="submission" date="2022-10" db="EMBL/GenBank/DDBJ databases">
        <title>Genome assembly of Pristionchus species.</title>
        <authorList>
            <person name="Yoshida K."/>
            <person name="Sommer R.J."/>
        </authorList>
    </citation>
    <scope>NUCLEOTIDE SEQUENCE [LARGE SCALE GENOMIC DNA]</scope>
    <source>
        <strain evidence="3">RS5460</strain>
    </source>
</reference>
<feature type="non-terminal residue" evidence="2">
    <location>
        <position position="1"/>
    </location>
</feature>
<proteinExistence type="predicted"/>
<dbReference type="EMBL" id="BTRK01000003">
    <property type="protein sequence ID" value="GMR44048.1"/>
    <property type="molecule type" value="Genomic_DNA"/>
</dbReference>
<feature type="region of interest" description="Disordered" evidence="1">
    <location>
        <begin position="1"/>
        <end position="34"/>
    </location>
</feature>
<dbReference type="AlphaFoldDB" id="A0AAN4ZMN3"/>
<name>A0AAN4ZMN3_9BILA</name>
<evidence type="ECO:0000256" key="1">
    <source>
        <dbReference type="SAM" id="MobiDB-lite"/>
    </source>
</evidence>
<organism evidence="2 3">
    <name type="scientific">Pristionchus mayeri</name>
    <dbReference type="NCBI Taxonomy" id="1317129"/>
    <lineage>
        <taxon>Eukaryota</taxon>
        <taxon>Metazoa</taxon>
        <taxon>Ecdysozoa</taxon>
        <taxon>Nematoda</taxon>
        <taxon>Chromadorea</taxon>
        <taxon>Rhabditida</taxon>
        <taxon>Rhabditina</taxon>
        <taxon>Diplogasteromorpha</taxon>
        <taxon>Diplogasteroidea</taxon>
        <taxon>Neodiplogasteridae</taxon>
        <taxon>Pristionchus</taxon>
    </lineage>
</organism>
<dbReference type="Proteomes" id="UP001328107">
    <property type="component" value="Unassembled WGS sequence"/>
</dbReference>
<evidence type="ECO:0000313" key="2">
    <source>
        <dbReference type="EMBL" id="GMR44048.1"/>
    </source>
</evidence>
<sequence length="66" mass="7645">LMSTDYLPKEPKEEPLDDFPSMPPDNEIKPHPSEFLKEPKEEPLLLFHPYSLANEANDHVCRGRDV</sequence>
<keyword evidence="3" id="KW-1185">Reference proteome</keyword>
<accession>A0AAN4ZMN3</accession>
<comment type="caution">
    <text evidence="2">The sequence shown here is derived from an EMBL/GenBank/DDBJ whole genome shotgun (WGS) entry which is preliminary data.</text>
</comment>
<evidence type="ECO:0000313" key="3">
    <source>
        <dbReference type="Proteomes" id="UP001328107"/>
    </source>
</evidence>
<protein>
    <submittedName>
        <fullName evidence="2">Uncharacterized protein</fullName>
    </submittedName>
</protein>
<gene>
    <name evidence="2" type="ORF">PMAYCL1PPCAC_14243</name>
</gene>